<keyword evidence="1" id="KW-0863">Zinc-finger</keyword>
<gene>
    <name evidence="4" type="ORF">g.3914</name>
</gene>
<evidence type="ECO:0000256" key="2">
    <source>
        <dbReference type="SAM" id="MobiDB-lite"/>
    </source>
</evidence>
<organism evidence="4">
    <name type="scientific">Schizaphis graminum</name>
    <name type="common">Green bug aphid</name>
    <dbReference type="NCBI Taxonomy" id="13262"/>
    <lineage>
        <taxon>Eukaryota</taxon>
        <taxon>Metazoa</taxon>
        <taxon>Ecdysozoa</taxon>
        <taxon>Arthropoda</taxon>
        <taxon>Hexapoda</taxon>
        <taxon>Insecta</taxon>
        <taxon>Pterygota</taxon>
        <taxon>Neoptera</taxon>
        <taxon>Paraneoptera</taxon>
        <taxon>Hemiptera</taxon>
        <taxon>Sternorrhyncha</taxon>
        <taxon>Aphidomorpha</taxon>
        <taxon>Aphidoidea</taxon>
        <taxon>Aphididae</taxon>
        <taxon>Aphidini</taxon>
        <taxon>Schizaphis</taxon>
    </lineage>
</organism>
<dbReference type="PROSITE" id="PS00028">
    <property type="entry name" value="ZINC_FINGER_C2H2_1"/>
    <property type="match status" value="1"/>
</dbReference>
<keyword evidence="1" id="KW-0479">Metal-binding</keyword>
<dbReference type="PROSITE" id="PS50157">
    <property type="entry name" value="ZINC_FINGER_C2H2_2"/>
    <property type="match status" value="1"/>
</dbReference>
<dbReference type="Gene3D" id="3.30.160.60">
    <property type="entry name" value="Classic Zinc Finger"/>
    <property type="match status" value="1"/>
</dbReference>
<dbReference type="InterPro" id="IPR013087">
    <property type="entry name" value="Znf_C2H2_type"/>
</dbReference>
<reference evidence="4" key="1">
    <citation type="submission" date="2018-04" db="EMBL/GenBank/DDBJ databases">
        <title>Transcriptome of Schizaphis graminum biotype I.</title>
        <authorList>
            <person name="Scully E.D."/>
            <person name="Geib S.M."/>
            <person name="Palmer N.A."/>
            <person name="Koch K."/>
            <person name="Bradshaw J."/>
            <person name="Heng-Moss T."/>
            <person name="Sarath G."/>
        </authorList>
    </citation>
    <scope>NUCLEOTIDE SEQUENCE</scope>
</reference>
<proteinExistence type="predicted"/>
<dbReference type="InterPro" id="IPR036236">
    <property type="entry name" value="Znf_C2H2_sf"/>
</dbReference>
<name>A0A2S2PBA2_SCHGA</name>
<dbReference type="EMBL" id="GGMR01013577">
    <property type="protein sequence ID" value="MBY26196.1"/>
    <property type="molecule type" value="Transcribed_RNA"/>
</dbReference>
<dbReference type="AlphaFoldDB" id="A0A2S2PBA2"/>
<feature type="domain" description="C2H2-type" evidence="3">
    <location>
        <begin position="2"/>
        <end position="26"/>
    </location>
</feature>
<feature type="region of interest" description="Disordered" evidence="2">
    <location>
        <begin position="299"/>
        <end position="357"/>
    </location>
</feature>
<evidence type="ECO:0000259" key="3">
    <source>
        <dbReference type="PROSITE" id="PS50157"/>
    </source>
</evidence>
<protein>
    <recommendedName>
        <fullName evidence="3">C2H2-type domain-containing protein</fullName>
    </recommendedName>
</protein>
<dbReference type="SUPFAM" id="SSF57667">
    <property type="entry name" value="beta-beta-alpha zinc fingers"/>
    <property type="match status" value="1"/>
</dbReference>
<evidence type="ECO:0000256" key="1">
    <source>
        <dbReference type="PROSITE-ProRule" id="PRU00042"/>
    </source>
</evidence>
<dbReference type="GO" id="GO:0008270">
    <property type="term" value="F:zinc ion binding"/>
    <property type="evidence" value="ECO:0007669"/>
    <property type="project" value="UniProtKB-KW"/>
</dbReference>
<sequence>MFKCRQCVSTFTSKDNLVRHENTHEGIGFPCTISNSTFDNKTLLNKHMKNVHEVNCIQPVQPNSNDILKTAPQVFVPDAQAGPSNQCQNAIISNTQDVTFNGYWNDDDDNMCLEVLETVENSGLCDVQDCCTVGIKYDHVENTETTINSEKAHYLNMVKPQRFVETNSVFNRLFVHYFAKNIYNTPYYDLFFASIKSDFIKLLQLSVEKTPIKFHLELKATYYRPYVENSFDDRTFKTSAVEVFLGSDLDEIVEHSFSKLMSEEDTSYMDRRGGFTLSCIDGIGLGMCSYTLYDGPHIPLPKRKDNTNDDDNEENDDDNEKNDNDNENYDDDNEENNDDSEENDDDSEDNDDDSYLF</sequence>
<dbReference type="SMART" id="SM00355">
    <property type="entry name" value="ZnF_C2H2"/>
    <property type="match status" value="2"/>
</dbReference>
<accession>A0A2S2PBA2</accession>
<feature type="compositionally biased region" description="Acidic residues" evidence="2">
    <location>
        <begin position="308"/>
        <end position="357"/>
    </location>
</feature>
<keyword evidence="1" id="KW-0862">Zinc</keyword>
<evidence type="ECO:0000313" key="4">
    <source>
        <dbReference type="EMBL" id="MBY26196.1"/>
    </source>
</evidence>